<protein>
    <recommendedName>
        <fullName evidence="4">Cell surface protein Shp haem-binding domain-containing protein</fullName>
    </recommendedName>
</protein>
<dbReference type="AlphaFoldDB" id="A0A6A7K4F5"/>
<evidence type="ECO:0000256" key="1">
    <source>
        <dbReference type="SAM" id="Coils"/>
    </source>
</evidence>
<feature type="transmembrane region" description="Helical" evidence="2">
    <location>
        <begin position="269"/>
        <end position="288"/>
    </location>
</feature>
<dbReference type="Gene3D" id="2.60.40.1850">
    <property type="match status" value="1"/>
</dbReference>
<dbReference type="GO" id="GO:0020037">
    <property type="term" value="F:heme binding"/>
    <property type="evidence" value="ECO:0007669"/>
    <property type="project" value="InterPro"/>
</dbReference>
<dbReference type="InterPro" id="IPR020985">
    <property type="entry name" value="Cell_surface_Shp_haem-bd"/>
</dbReference>
<evidence type="ECO:0000313" key="6">
    <source>
        <dbReference type="Proteomes" id="UP000440004"/>
    </source>
</evidence>
<keyword evidence="6" id="KW-1185">Reference proteome</keyword>
<sequence length="295" mass="32687">MKTRNKWNKIEIILWAVLCYSLVFSNSAMAIEKGTYTAPTTASYYNPDTGEIDDGGTKNAEIGEGMVKSVLGNKAFIETDGATTHVTVRINMISNITKVSFTARDSNGSYYNVSAKKVSSNSSKDTSDYRLVLRDPGAWIRVVTYVVPMGRDVIFYGRVNVTSATPGKGDFKSTLTIEETVKAENKSQEKAKIVKTIKKDEVDENKVEKQEKKQEVKEEVKEEALQAEELETNSDKEDPLSGVEGIIEVAAIENAIDDNEEKVEKHSPFLFYSLGILTLGGVGALLYFKIIRKAR</sequence>
<evidence type="ECO:0000256" key="3">
    <source>
        <dbReference type="SAM" id="SignalP"/>
    </source>
</evidence>
<feature type="domain" description="Cell surface protein Shp haem-binding" evidence="4">
    <location>
        <begin position="33"/>
        <end position="175"/>
    </location>
</feature>
<comment type="caution">
    <text evidence="5">The sequence shown here is derived from an EMBL/GenBank/DDBJ whole genome shotgun (WGS) entry which is preliminary data.</text>
</comment>
<keyword evidence="2" id="KW-1133">Transmembrane helix</keyword>
<feature type="signal peptide" evidence="3">
    <location>
        <begin position="1"/>
        <end position="30"/>
    </location>
</feature>
<keyword evidence="2" id="KW-0472">Membrane</keyword>
<evidence type="ECO:0000313" key="5">
    <source>
        <dbReference type="EMBL" id="MPW24260.1"/>
    </source>
</evidence>
<gene>
    <name evidence="5" type="ORF">GC105_00425</name>
</gene>
<feature type="chain" id="PRO_5025606990" description="Cell surface protein Shp haem-binding domain-containing protein" evidence="3">
    <location>
        <begin position="31"/>
        <end position="295"/>
    </location>
</feature>
<dbReference type="Pfam" id="PF11545">
    <property type="entry name" value="HemeBinding_Shp"/>
    <property type="match status" value="1"/>
</dbReference>
<dbReference type="Proteomes" id="UP000440004">
    <property type="component" value="Unassembled WGS sequence"/>
</dbReference>
<dbReference type="EMBL" id="WHNX01000001">
    <property type="protein sequence ID" value="MPW24260.1"/>
    <property type="molecule type" value="Genomic_DNA"/>
</dbReference>
<feature type="coiled-coil region" evidence="1">
    <location>
        <begin position="199"/>
        <end position="233"/>
    </location>
</feature>
<evidence type="ECO:0000259" key="4">
    <source>
        <dbReference type="Pfam" id="PF11545"/>
    </source>
</evidence>
<dbReference type="InterPro" id="IPR037250">
    <property type="entry name" value="NEAT_dom_sf"/>
</dbReference>
<dbReference type="RefSeq" id="WP_152800572.1">
    <property type="nucleotide sequence ID" value="NZ_WHNX01000001.1"/>
</dbReference>
<proteinExistence type="predicted"/>
<reference evidence="5 6" key="1">
    <citation type="submission" date="2019-10" db="EMBL/GenBank/DDBJ databases">
        <title>Alkalibaculum tamaniensis sp.nov., a new alkaliphilic acetogen, isolated on methoxylated aromatics from a mud volcano.</title>
        <authorList>
            <person name="Khomyakova M.A."/>
            <person name="Merkel A.Y."/>
            <person name="Bonch-Osmolovskaya E.A."/>
            <person name="Slobodkin A.I."/>
        </authorList>
    </citation>
    <scope>NUCLEOTIDE SEQUENCE [LARGE SCALE GENOMIC DNA]</scope>
    <source>
        <strain evidence="5 6">M08DMB</strain>
    </source>
</reference>
<keyword evidence="2" id="KW-0812">Transmembrane</keyword>
<organism evidence="5 6">
    <name type="scientific">Alkalibaculum sporogenes</name>
    <dbReference type="NCBI Taxonomy" id="2655001"/>
    <lineage>
        <taxon>Bacteria</taxon>
        <taxon>Bacillati</taxon>
        <taxon>Bacillota</taxon>
        <taxon>Clostridia</taxon>
        <taxon>Eubacteriales</taxon>
        <taxon>Eubacteriaceae</taxon>
        <taxon>Alkalibaculum</taxon>
    </lineage>
</organism>
<keyword evidence="1" id="KW-0175">Coiled coil</keyword>
<keyword evidence="3" id="KW-0732">Signal</keyword>
<evidence type="ECO:0000256" key="2">
    <source>
        <dbReference type="SAM" id="Phobius"/>
    </source>
</evidence>
<name>A0A6A7K4F5_9FIRM</name>
<accession>A0A6A7K4F5</accession>